<feature type="transmembrane region" description="Helical" evidence="7">
    <location>
        <begin position="208"/>
        <end position="232"/>
    </location>
</feature>
<keyword evidence="2" id="KW-0813">Transport</keyword>
<feature type="transmembrane region" description="Helical" evidence="7">
    <location>
        <begin position="297"/>
        <end position="315"/>
    </location>
</feature>
<protein>
    <submittedName>
        <fullName evidence="8">MFS transporter</fullName>
    </submittedName>
</protein>
<dbReference type="Pfam" id="PF07690">
    <property type="entry name" value="MFS_1"/>
    <property type="match status" value="1"/>
</dbReference>
<feature type="transmembrane region" description="Helical" evidence="7">
    <location>
        <begin position="336"/>
        <end position="358"/>
    </location>
</feature>
<keyword evidence="5 7" id="KW-1133">Transmembrane helix</keyword>
<comment type="caution">
    <text evidence="8">The sequence shown here is derived from an EMBL/GenBank/DDBJ whole genome shotgun (WGS) entry which is preliminary data.</text>
</comment>
<evidence type="ECO:0000256" key="1">
    <source>
        <dbReference type="ARBA" id="ARBA00004651"/>
    </source>
</evidence>
<comment type="subcellular location">
    <subcellularLocation>
        <location evidence="1">Cell membrane</location>
        <topology evidence="1">Multi-pass membrane protein</topology>
    </subcellularLocation>
</comment>
<organism evidence="8 9">
    <name type="scientific">Candidatus Dojkabacteria bacterium</name>
    <dbReference type="NCBI Taxonomy" id="2099670"/>
    <lineage>
        <taxon>Bacteria</taxon>
        <taxon>Candidatus Dojkabacteria</taxon>
    </lineage>
</organism>
<accession>A0A955L269</accession>
<keyword evidence="6 7" id="KW-0472">Membrane</keyword>
<reference evidence="8" key="2">
    <citation type="journal article" date="2021" name="Microbiome">
        <title>Successional dynamics and alternative stable states in a saline activated sludge microbial community over 9 years.</title>
        <authorList>
            <person name="Wang Y."/>
            <person name="Ye J."/>
            <person name="Ju F."/>
            <person name="Liu L."/>
            <person name="Boyd J.A."/>
            <person name="Deng Y."/>
            <person name="Parks D.H."/>
            <person name="Jiang X."/>
            <person name="Yin X."/>
            <person name="Woodcroft B.J."/>
            <person name="Tyson G.W."/>
            <person name="Hugenholtz P."/>
            <person name="Polz M.F."/>
            <person name="Zhang T."/>
        </authorList>
    </citation>
    <scope>NUCLEOTIDE SEQUENCE</scope>
    <source>
        <strain evidence="8">HKST-UBA13</strain>
    </source>
</reference>
<feature type="transmembrane region" description="Helical" evidence="7">
    <location>
        <begin position="123"/>
        <end position="142"/>
    </location>
</feature>
<feature type="transmembrane region" description="Helical" evidence="7">
    <location>
        <begin position="83"/>
        <end position="102"/>
    </location>
</feature>
<dbReference type="PANTHER" id="PTHR23517:SF3">
    <property type="entry name" value="INTEGRAL MEMBRANE TRANSPORT PROTEIN"/>
    <property type="match status" value="1"/>
</dbReference>
<dbReference type="AlphaFoldDB" id="A0A955L269"/>
<gene>
    <name evidence="8" type="ORF">KC678_04560</name>
</gene>
<dbReference type="InterPro" id="IPR011701">
    <property type="entry name" value="MFS"/>
</dbReference>
<feature type="transmembrane region" description="Helical" evidence="7">
    <location>
        <begin position="364"/>
        <end position="381"/>
    </location>
</feature>
<feature type="non-terminal residue" evidence="8">
    <location>
        <position position="1"/>
    </location>
</feature>
<dbReference type="PANTHER" id="PTHR23517">
    <property type="entry name" value="RESISTANCE PROTEIN MDTM, PUTATIVE-RELATED-RELATED"/>
    <property type="match status" value="1"/>
</dbReference>
<feature type="transmembrane region" description="Helical" evidence="7">
    <location>
        <begin position="244"/>
        <end position="263"/>
    </location>
</feature>
<feature type="transmembrane region" description="Helical" evidence="7">
    <location>
        <begin position="59"/>
        <end position="77"/>
    </location>
</feature>
<evidence type="ECO:0000313" key="8">
    <source>
        <dbReference type="EMBL" id="MCA9381512.1"/>
    </source>
</evidence>
<dbReference type="GO" id="GO:0005886">
    <property type="term" value="C:plasma membrane"/>
    <property type="evidence" value="ECO:0007669"/>
    <property type="project" value="UniProtKB-SubCell"/>
</dbReference>
<dbReference type="GO" id="GO:0022857">
    <property type="term" value="F:transmembrane transporter activity"/>
    <property type="evidence" value="ECO:0007669"/>
    <property type="project" value="InterPro"/>
</dbReference>
<evidence type="ECO:0000256" key="7">
    <source>
        <dbReference type="SAM" id="Phobius"/>
    </source>
</evidence>
<keyword evidence="4 7" id="KW-0812">Transmembrane</keyword>
<evidence type="ECO:0000313" key="9">
    <source>
        <dbReference type="Proteomes" id="UP000775877"/>
    </source>
</evidence>
<proteinExistence type="predicted"/>
<evidence type="ECO:0000256" key="4">
    <source>
        <dbReference type="ARBA" id="ARBA00022692"/>
    </source>
</evidence>
<dbReference type="InterPro" id="IPR036259">
    <property type="entry name" value="MFS_trans_sf"/>
</dbReference>
<feature type="transmembrane region" description="Helical" evidence="7">
    <location>
        <begin position="148"/>
        <end position="170"/>
    </location>
</feature>
<evidence type="ECO:0000256" key="2">
    <source>
        <dbReference type="ARBA" id="ARBA00022448"/>
    </source>
</evidence>
<dbReference type="Proteomes" id="UP000775877">
    <property type="component" value="Unassembled WGS sequence"/>
</dbReference>
<dbReference type="EMBL" id="JAGQLJ010000119">
    <property type="protein sequence ID" value="MCA9381512.1"/>
    <property type="molecule type" value="Genomic_DNA"/>
</dbReference>
<dbReference type="InterPro" id="IPR050171">
    <property type="entry name" value="MFS_Transporters"/>
</dbReference>
<dbReference type="SUPFAM" id="SSF103473">
    <property type="entry name" value="MFS general substrate transporter"/>
    <property type="match status" value="1"/>
</dbReference>
<keyword evidence="3" id="KW-1003">Cell membrane</keyword>
<evidence type="ECO:0000256" key="5">
    <source>
        <dbReference type="ARBA" id="ARBA00022989"/>
    </source>
</evidence>
<sequence>LFAILLADSILGYSFPIIVNDQLQSPIMLGIIMAVSSVIGIGMDLIIPQFFRKTTWKEFLVLGIIVSIGYPIVIHIGTFSLSVLMFMLGSIIWGIYFEFLSFAEQSFIVEEERRTDYTKDWSVIYAIWQFTALLSPIIAAFLLSQSIIYFSTSIIAIQFCALLICYFLILQIRKEALEERNHKIRSHTRTAIKFLKELTVFEFLGSRILSIFLIGFFNTSIIALFWTIGGIYGEQITQSTEFGWIVLFLFNLGILLGTGYLVYRPVQRNRMKLAQLLLMLSALLLIPISFIQSKELIVATIALMSISISMVGPLNDSEFSDVAERNEESEIYIMSLSRMMNSLSYVIAPLVAGILGEYVSYEKVFSIFGAIIFILTLYIYLRTPDKIRLPQKQINELIKS</sequence>
<feature type="transmembrane region" description="Helical" evidence="7">
    <location>
        <begin position="275"/>
        <end position="291"/>
    </location>
</feature>
<name>A0A955L269_9BACT</name>
<evidence type="ECO:0000256" key="3">
    <source>
        <dbReference type="ARBA" id="ARBA00022475"/>
    </source>
</evidence>
<feature type="transmembrane region" description="Helical" evidence="7">
    <location>
        <begin position="27"/>
        <end position="47"/>
    </location>
</feature>
<dbReference type="Gene3D" id="1.20.1250.20">
    <property type="entry name" value="MFS general substrate transporter like domains"/>
    <property type="match status" value="2"/>
</dbReference>
<reference evidence="8" key="1">
    <citation type="submission" date="2020-04" db="EMBL/GenBank/DDBJ databases">
        <authorList>
            <person name="Zhang T."/>
        </authorList>
    </citation>
    <scope>NUCLEOTIDE SEQUENCE</scope>
    <source>
        <strain evidence="8">HKST-UBA13</strain>
    </source>
</reference>
<evidence type="ECO:0000256" key="6">
    <source>
        <dbReference type="ARBA" id="ARBA00023136"/>
    </source>
</evidence>